<evidence type="ECO:0000256" key="5">
    <source>
        <dbReference type="ARBA" id="ARBA00022679"/>
    </source>
</evidence>
<evidence type="ECO:0000256" key="10">
    <source>
        <dbReference type="ARBA" id="ARBA00022989"/>
    </source>
</evidence>
<protein>
    <recommendedName>
        <fullName evidence="3">histidine kinase</fullName>
        <ecNumber evidence="3">2.7.13.3</ecNumber>
    </recommendedName>
</protein>
<keyword evidence="6 13" id="KW-0812">Transmembrane</keyword>
<dbReference type="GO" id="GO:0005886">
    <property type="term" value="C:plasma membrane"/>
    <property type="evidence" value="ECO:0007669"/>
    <property type="project" value="TreeGrafter"/>
</dbReference>
<comment type="subcellular location">
    <subcellularLocation>
        <location evidence="2">Membrane</location>
        <topology evidence="2">Multi-pass membrane protein</topology>
    </subcellularLocation>
</comment>
<evidence type="ECO:0000313" key="16">
    <source>
        <dbReference type="Proteomes" id="UP000593812"/>
    </source>
</evidence>
<evidence type="ECO:0000256" key="11">
    <source>
        <dbReference type="ARBA" id="ARBA00023012"/>
    </source>
</evidence>
<dbReference type="Pfam" id="PF08521">
    <property type="entry name" value="2CSK_N"/>
    <property type="match status" value="1"/>
</dbReference>
<feature type="transmembrane region" description="Helical" evidence="13">
    <location>
        <begin position="154"/>
        <end position="174"/>
    </location>
</feature>
<evidence type="ECO:0000259" key="14">
    <source>
        <dbReference type="PROSITE" id="PS50109"/>
    </source>
</evidence>
<feature type="transmembrane region" description="Helical" evidence="13">
    <location>
        <begin position="16"/>
        <end position="37"/>
    </location>
</feature>
<keyword evidence="9" id="KW-0067">ATP-binding</keyword>
<dbReference type="Pfam" id="PF00512">
    <property type="entry name" value="HisKA"/>
    <property type="match status" value="1"/>
</dbReference>
<dbReference type="SUPFAM" id="SSF47384">
    <property type="entry name" value="Homodimeric domain of signal transducing histidine kinase"/>
    <property type="match status" value="1"/>
</dbReference>
<dbReference type="Proteomes" id="UP000593812">
    <property type="component" value="Plasmid pC15-1"/>
</dbReference>
<sequence>MADPIRSYSLTQRLSIILLAITTSVWLGSLGSIYWGMQNTANNIFDKSLAETAHALLSTTLSTLDGKVPQHTVIEKAKGEHYDQIVFQIWHRDGQLIYRSIGVETQPFVQQDNFGWIKLNNNTYRSYSVWDSTHTIQVQIAQVWTIRKDIQQDMLLFLILVSIIFLPLLLWLIICTIRRHLLAVYSISQNLEKQSIEHLNPIKPVVPKEIEPLVSSLNTLLSEIAESMQREKRFTSNAAHELRTPLAAIRLHAQVLQNARSNEESKEAAQDIITGVDKASRMITQLLTLARLEPNATQNKSNIDLVDIVKGTVEMMGIQFRKAGVDLQLHLTSVCVWGQSDQLEIMLRNILENAILYRSSIHKPIIKVSCGSIGNGSFIQVEDNGIGLDEAQIPFIFQRFYRINQASSVVGSGLGLSIVKQIIDSHLGKITLQRANAVGGLIVRIEFFKKLNIY</sequence>
<dbReference type="InterPro" id="IPR004358">
    <property type="entry name" value="Sig_transdc_His_kin-like_C"/>
</dbReference>
<keyword evidence="12 13" id="KW-0472">Membrane</keyword>
<dbReference type="InterPro" id="IPR013727">
    <property type="entry name" value="2CSK_N"/>
</dbReference>
<dbReference type="CDD" id="cd00075">
    <property type="entry name" value="HATPase"/>
    <property type="match status" value="1"/>
</dbReference>
<keyword evidence="15" id="KW-0614">Plasmid</keyword>
<accession>A0A7S6VT22</accession>
<evidence type="ECO:0000256" key="9">
    <source>
        <dbReference type="ARBA" id="ARBA00022840"/>
    </source>
</evidence>
<comment type="catalytic activity">
    <reaction evidence="1">
        <text>ATP + protein L-histidine = ADP + protein N-phospho-L-histidine.</text>
        <dbReference type="EC" id="2.7.13.3"/>
    </reaction>
</comment>
<evidence type="ECO:0000256" key="4">
    <source>
        <dbReference type="ARBA" id="ARBA00022553"/>
    </source>
</evidence>
<organism evidence="15 16">
    <name type="scientific">Acinetobacter indicus</name>
    <dbReference type="NCBI Taxonomy" id="756892"/>
    <lineage>
        <taxon>Bacteria</taxon>
        <taxon>Pseudomonadati</taxon>
        <taxon>Pseudomonadota</taxon>
        <taxon>Gammaproteobacteria</taxon>
        <taxon>Moraxellales</taxon>
        <taxon>Moraxellaceae</taxon>
        <taxon>Acinetobacter</taxon>
    </lineage>
</organism>
<keyword evidence="11" id="KW-0902">Two-component regulatory system</keyword>
<keyword evidence="8" id="KW-0418">Kinase</keyword>
<name>A0A7S6VT22_9GAMM</name>
<evidence type="ECO:0000256" key="13">
    <source>
        <dbReference type="SAM" id="Phobius"/>
    </source>
</evidence>
<dbReference type="PANTHER" id="PTHR45436:SF14">
    <property type="entry name" value="SENSOR PROTEIN QSEC"/>
    <property type="match status" value="1"/>
</dbReference>
<reference evidence="15 16" key="1">
    <citation type="submission" date="2020-02" db="EMBL/GenBank/DDBJ databases">
        <title>Tigecycline-resistant Acinetobacter species from pigs and migratory birds.</title>
        <authorList>
            <person name="Chen C."/>
            <person name="Sun J."/>
            <person name="Liao X.-P."/>
            <person name="Liu Y.-H."/>
        </authorList>
    </citation>
    <scope>NUCLEOTIDE SEQUENCE [LARGE SCALE GENOMIC DNA]</scope>
    <source>
        <strain evidence="15 16">C15_T</strain>
        <plasmid evidence="15 16">pC15-1</plasmid>
    </source>
</reference>
<dbReference type="GO" id="GO:0005524">
    <property type="term" value="F:ATP binding"/>
    <property type="evidence" value="ECO:0007669"/>
    <property type="project" value="UniProtKB-KW"/>
</dbReference>
<dbReference type="InterPro" id="IPR050428">
    <property type="entry name" value="TCS_sensor_his_kinase"/>
</dbReference>
<dbReference type="InterPro" id="IPR005467">
    <property type="entry name" value="His_kinase_dom"/>
</dbReference>
<dbReference type="InterPro" id="IPR003594">
    <property type="entry name" value="HATPase_dom"/>
</dbReference>
<evidence type="ECO:0000313" key="15">
    <source>
        <dbReference type="EMBL" id="QOW44265.1"/>
    </source>
</evidence>
<dbReference type="Pfam" id="PF02518">
    <property type="entry name" value="HATPase_c"/>
    <property type="match status" value="1"/>
</dbReference>
<dbReference type="SMART" id="SM00387">
    <property type="entry name" value="HATPase_c"/>
    <property type="match status" value="1"/>
</dbReference>
<evidence type="ECO:0000256" key="7">
    <source>
        <dbReference type="ARBA" id="ARBA00022741"/>
    </source>
</evidence>
<evidence type="ECO:0000256" key="12">
    <source>
        <dbReference type="ARBA" id="ARBA00023136"/>
    </source>
</evidence>
<dbReference type="AlphaFoldDB" id="A0A7S6VT22"/>
<dbReference type="Gene3D" id="1.10.287.130">
    <property type="match status" value="1"/>
</dbReference>
<dbReference type="PANTHER" id="PTHR45436">
    <property type="entry name" value="SENSOR HISTIDINE KINASE YKOH"/>
    <property type="match status" value="1"/>
</dbReference>
<dbReference type="EC" id="2.7.13.3" evidence="3"/>
<evidence type="ECO:0000256" key="3">
    <source>
        <dbReference type="ARBA" id="ARBA00012438"/>
    </source>
</evidence>
<evidence type="ECO:0000256" key="8">
    <source>
        <dbReference type="ARBA" id="ARBA00022777"/>
    </source>
</evidence>
<dbReference type="RefSeq" id="WP_004974307.1">
    <property type="nucleotide sequence ID" value="NZ_CP048655.1"/>
</dbReference>
<dbReference type="GO" id="GO:0000155">
    <property type="term" value="F:phosphorelay sensor kinase activity"/>
    <property type="evidence" value="ECO:0007669"/>
    <property type="project" value="InterPro"/>
</dbReference>
<dbReference type="PROSITE" id="PS50109">
    <property type="entry name" value="HIS_KIN"/>
    <property type="match status" value="1"/>
</dbReference>
<evidence type="ECO:0000256" key="2">
    <source>
        <dbReference type="ARBA" id="ARBA00004141"/>
    </source>
</evidence>
<evidence type="ECO:0000256" key="1">
    <source>
        <dbReference type="ARBA" id="ARBA00000085"/>
    </source>
</evidence>
<dbReference type="Gene3D" id="3.30.565.10">
    <property type="entry name" value="Histidine kinase-like ATPase, C-terminal domain"/>
    <property type="match status" value="1"/>
</dbReference>
<evidence type="ECO:0000256" key="6">
    <source>
        <dbReference type="ARBA" id="ARBA00022692"/>
    </source>
</evidence>
<dbReference type="InterPro" id="IPR036097">
    <property type="entry name" value="HisK_dim/P_sf"/>
</dbReference>
<proteinExistence type="predicted"/>
<dbReference type="PRINTS" id="PR00344">
    <property type="entry name" value="BCTRLSENSOR"/>
</dbReference>
<feature type="domain" description="Histidine kinase" evidence="14">
    <location>
        <begin position="237"/>
        <end position="451"/>
    </location>
</feature>
<keyword evidence="4" id="KW-0597">Phosphoprotein</keyword>
<dbReference type="CDD" id="cd00082">
    <property type="entry name" value="HisKA"/>
    <property type="match status" value="1"/>
</dbReference>
<dbReference type="InterPro" id="IPR036890">
    <property type="entry name" value="HATPase_C_sf"/>
</dbReference>
<dbReference type="InterPro" id="IPR003661">
    <property type="entry name" value="HisK_dim/P_dom"/>
</dbReference>
<dbReference type="SMART" id="SM00388">
    <property type="entry name" value="HisKA"/>
    <property type="match status" value="1"/>
</dbReference>
<keyword evidence="7" id="KW-0547">Nucleotide-binding</keyword>
<dbReference type="EMBL" id="CP048655">
    <property type="protein sequence ID" value="QOW44265.1"/>
    <property type="molecule type" value="Genomic_DNA"/>
</dbReference>
<gene>
    <name evidence="15" type="ORF">G0027_15655</name>
</gene>
<dbReference type="SUPFAM" id="SSF55874">
    <property type="entry name" value="ATPase domain of HSP90 chaperone/DNA topoisomerase II/histidine kinase"/>
    <property type="match status" value="1"/>
</dbReference>
<geneLocation type="plasmid" evidence="15 16">
    <name>pC15-1</name>
</geneLocation>
<keyword evidence="10 13" id="KW-1133">Transmembrane helix</keyword>
<keyword evidence="5" id="KW-0808">Transferase</keyword>